<reference evidence="3" key="1">
    <citation type="submission" date="2021-03" db="EMBL/GenBank/DDBJ databases">
        <title>Draft genome sequence of rust myrtle Austropuccinia psidii MF-1, a brazilian biotype.</title>
        <authorList>
            <person name="Quecine M.C."/>
            <person name="Pachon D.M.R."/>
            <person name="Bonatelli M.L."/>
            <person name="Correr F.H."/>
            <person name="Franceschini L.M."/>
            <person name="Leite T.F."/>
            <person name="Margarido G.R.A."/>
            <person name="Almeida C.A."/>
            <person name="Ferrarezi J.A."/>
            <person name="Labate C.A."/>
        </authorList>
    </citation>
    <scope>NUCLEOTIDE SEQUENCE</scope>
    <source>
        <strain evidence="3">MF-1</strain>
    </source>
</reference>
<sequence>MSDRDSKFTSELWKIPPSVFGSKILFPAAYHPPTDGLAERMIQNLEDMIKIFCVYGLKFKDSDSFTHDWWTLIPDLELTYEKSIPFSNGKTPEMLEKGWDPRLPYDTLKKDIVDVHPTESSFKIILDKERYHFNICMQDSFK</sequence>
<proteinExistence type="predicted"/>
<protein>
    <recommendedName>
        <fullName evidence="2">Integrase catalytic domain-containing protein</fullName>
    </recommendedName>
</protein>
<dbReference type="AlphaFoldDB" id="A0A9Q3PB86"/>
<evidence type="ECO:0000313" key="4">
    <source>
        <dbReference type="Proteomes" id="UP000765509"/>
    </source>
</evidence>
<evidence type="ECO:0000256" key="1">
    <source>
        <dbReference type="ARBA" id="ARBA00022884"/>
    </source>
</evidence>
<keyword evidence="1" id="KW-0694">RNA-binding</keyword>
<dbReference type="GO" id="GO:0003723">
    <property type="term" value="F:RNA binding"/>
    <property type="evidence" value="ECO:0007669"/>
    <property type="project" value="UniProtKB-KW"/>
</dbReference>
<dbReference type="InterPro" id="IPR001584">
    <property type="entry name" value="Integrase_cat-core"/>
</dbReference>
<accession>A0A9Q3PB86</accession>
<gene>
    <name evidence="3" type="ORF">O181_093116</name>
</gene>
<dbReference type="Gene3D" id="3.30.420.10">
    <property type="entry name" value="Ribonuclease H-like superfamily/Ribonuclease H"/>
    <property type="match status" value="1"/>
</dbReference>
<dbReference type="PROSITE" id="PS50994">
    <property type="entry name" value="INTEGRASE"/>
    <property type="match status" value="1"/>
</dbReference>
<dbReference type="InterPro" id="IPR012337">
    <property type="entry name" value="RNaseH-like_sf"/>
</dbReference>
<dbReference type="GO" id="GO:0005634">
    <property type="term" value="C:nucleus"/>
    <property type="evidence" value="ECO:0007669"/>
    <property type="project" value="UniProtKB-ARBA"/>
</dbReference>
<dbReference type="GO" id="GO:0015074">
    <property type="term" value="P:DNA integration"/>
    <property type="evidence" value="ECO:0007669"/>
    <property type="project" value="InterPro"/>
</dbReference>
<evidence type="ECO:0000259" key="2">
    <source>
        <dbReference type="PROSITE" id="PS50994"/>
    </source>
</evidence>
<dbReference type="Proteomes" id="UP000765509">
    <property type="component" value="Unassembled WGS sequence"/>
</dbReference>
<dbReference type="InterPro" id="IPR036397">
    <property type="entry name" value="RNaseH_sf"/>
</dbReference>
<dbReference type="SUPFAM" id="SSF53098">
    <property type="entry name" value="Ribonuclease H-like"/>
    <property type="match status" value="1"/>
</dbReference>
<dbReference type="EMBL" id="AVOT02059782">
    <property type="protein sequence ID" value="MBW0553401.1"/>
    <property type="molecule type" value="Genomic_DNA"/>
</dbReference>
<organism evidence="3 4">
    <name type="scientific">Austropuccinia psidii MF-1</name>
    <dbReference type="NCBI Taxonomy" id="1389203"/>
    <lineage>
        <taxon>Eukaryota</taxon>
        <taxon>Fungi</taxon>
        <taxon>Dikarya</taxon>
        <taxon>Basidiomycota</taxon>
        <taxon>Pucciniomycotina</taxon>
        <taxon>Pucciniomycetes</taxon>
        <taxon>Pucciniales</taxon>
        <taxon>Sphaerophragmiaceae</taxon>
        <taxon>Austropuccinia</taxon>
    </lineage>
</organism>
<keyword evidence="4" id="KW-1185">Reference proteome</keyword>
<comment type="caution">
    <text evidence="3">The sequence shown here is derived from an EMBL/GenBank/DDBJ whole genome shotgun (WGS) entry which is preliminary data.</text>
</comment>
<name>A0A9Q3PB86_9BASI</name>
<feature type="domain" description="Integrase catalytic" evidence="2">
    <location>
        <begin position="1"/>
        <end position="100"/>
    </location>
</feature>
<evidence type="ECO:0000313" key="3">
    <source>
        <dbReference type="EMBL" id="MBW0553401.1"/>
    </source>
</evidence>